<evidence type="ECO:0000256" key="2">
    <source>
        <dbReference type="SAM" id="MobiDB-lite"/>
    </source>
</evidence>
<feature type="coiled-coil region" evidence="1">
    <location>
        <begin position="499"/>
        <end position="533"/>
    </location>
</feature>
<feature type="coiled-coil region" evidence="1">
    <location>
        <begin position="657"/>
        <end position="716"/>
    </location>
</feature>
<feature type="compositionally biased region" description="Polar residues" evidence="2">
    <location>
        <begin position="1313"/>
        <end position="1323"/>
    </location>
</feature>
<keyword evidence="1" id="KW-0175">Coiled coil</keyword>
<dbReference type="Proteomes" id="UP001153737">
    <property type="component" value="Chromosome 10"/>
</dbReference>
<feature type="coiled-coil region" evidence="1">
    <location>
        <begin position="69"/>
        <end position="100"/>
    </location>
</feature>
<feature type="coiled-coil region" evidence="1">
    <location>
        <begin position="1006"/>
        <end position="1135"/>
    </location>
</feature>
<keyword evidence="4" id="KW-1185">Reference proteome</keyword>
<reference evidence="3" key="1">
    <citation type="submission" date="2022-01" db="EMBL/GenBank/DDBJ databases">
        <authorList>
            <person name="King R."/>
        </authorList>
    </citation>
    <scope>NUCLEOTIDE SEQUENCE</scope>
</reference>
<evidence type="ECO:0000313" key="3">
    <source>
        <dbReference type="EMBL" id="CAG9814199.1"/>
    </source>
</evidence>
<feature type="region of interest" description="Disordered" evidence="2">
    <location>
        <begin position="1306"/>
        <end position="1333"/>
    </location>
</feature>
<proteinExistence type="predicted"/>
<evidence type="ECO:0000313" key="4">
    <source>
        <dbReference type="Proteomes" id="UP001153737"/>
    </source>
</evidence>
<protein>
    <submittedName>
        <fullName evidence="3">Uncharacterized protein</fullName>
    </submittedName>
</protein>
<organism evidence="3 4">
    <name type="scientific">Phaedon cochleariae</name>
    <name type="common">Mustard beetle</name>
    <dbReference type="NCBI Taxonomy" id="80249"/>
    <lineage>
        <taxon>Eukaryota</taxon>
        <taxon>Metazoa</taxon>
        <taxon>Ecdysozoa</taxon>
        <taxon>Arthropoda</taxon>
        <taxon>Hexapoda</taxon>
        <taxon>Insecta</taxon>
        <taxon>Pterygota</taxon>
        <taxon>Neoptera</taxon>
        <taxon>Endopterygota</taxon>
        <taxon>Coleoptera</taxon>
        <taxon>Polyphaga</taxon>
        <taxon>Cucujiformia</taxon>
        <taxon>Chrysomeloidea</taxon>
        <taxon>Chrysomelidae</taxon>
        <taxon>Chrysomelinae</taxon>
        <taxon>Chrysomelini</taxon>
        <taxon>Phaedon</taxon>
    </lineage>
</organism>
<feature type="coiled-coil region" evidence="1">
    <location>
        <begin position="829"/>
        <end position="923"/>
    </location>
</feature>
<feature type="coiled-coil region" evidence="1">
    <location>
        <begin position="216"/>
        <end position="354"/>
    </location>
</feature>
<feature type="coiled-coil region" evidence="1">
    <location>
        <begin position="404"/>
        <end position="431"/>
    </location>
</feature>
<dbReference type="OrthoDB" id="6350415at2759"/>
<dbReference type="EMBL" id="OU896716">
    <property type="protein sequence ID" value="CAG9814199.1"/>
    <property type="molecule type" value="Genomic_DNA"/>
</dbReference>
<accession>A0A9N9WXX5</accession>
<name>A0A9N9WXX5_PHACE</name>
<sequence length="1393" mass="163701">MCTINRTGGRLFGPEGCQVPIGKGICGETRTLDIINEFKRLYEEKMKEIDNNGGGDSLQEKIKLQQDWIGDLTDQNEMLVRAVEELEVEATERVHMLEEKLQQSAKCIGEVMKRYRENDMTNDLLKEPQEKIFHLENDKKNLLEFIRRIRVENEWSMGGLTFFQITHRDLFGDENGEDFWKEKCDRYLICDNEKEEKKIKDRECTIRELHLKLGDVNELSKELQTKKQECDALQKNLIDVRQALTEEVASKHDTILKLKKDYQELEDRCIQADKQTAFRDDIIKELRKEIKQLKQQVTCDEIGKLNSTIEELHNTLQKTKRVQEDEDKKKANTIDILNNRLIELESSLKEAEEKVRVCKICRGRSRVGFADTSEVQTDQTVVYSDAVAMLQDRDEMILSQSETLNMFQHELQTLKNKESELRRETENYHMETEYLKNTINELEKARNNDSVIDDRGLEKLMESIQNRDEIIKNQNETLILIQQELELSKKQDSDMNSEREKYCCNIELLKQRIEELESSLKYAEGRADNLQTAVNLYVNSLNVMEATEEKYKIEIDQQRATIINLQSVLVSTKQELDYLRHKSEENSMDEQKRVSRYISLMTASRIENENLQTLCGDLLVEYKKLEELNLTVEIEYCNNLQDVDELDYQLFKYQYEIKLNEEENGQYKNSLKKLMKQKKCYEEIIVYFKHEMGLMSEQLQNLQDLLNLSNESAQEEHSKLAQAFMNVQTLNQQLSTQLTAAEQKVLLENQMNQLHEVKICELERLVSEKEVDLSRHDQAILDIRQTLQDSLKQNEDSHRTILSLNETIGKLQHAVNKYETDNCMSRESNENCQLQINSCKEKLVELKDALERKTSELCKLEMAYNNQNRTLQSAQIEMKEMKERQKSKQCHMKCIIEELKDKLAQYEGKHKGLLEELKQLQTQLGIVTRKDAVKEVEIKRYRKIIGDLKRTLIELNRSLSRKNVKFESRCNNEECRKYMAQSEELRDQQETPPTCPCEVEFYQSIVETLKKSVIDLKKKLAETQKKNQELEEDQKFKESQFADISKSQMECNILKQKLMERLKQAQAEETRYSEMANQFERELASLRQELEVKTIQLDECKKSAQEINSCRCVQLACAEEEASALKEELNNLLRKHCALNVENEKLHSQSARMQSTVVSLEEKSQLLKGQVEQYLLELQMVQNEKESLLEKNRDLLNELRSLQSSYHSAGKQQRYNSEAVKILELELNEIKNNRDEICFESKNVINYFRNWLQEQRKINQHVIAKERDFRETIETLKQENEELRFQLHPQVQRQCVRNTSCIRSATPPPACQSPWSLGSQGTASVHEESPSRSPCLNEECDWFSQSFRNESEDDEEDWVTKVEDLAAQVRRTNRMWKNKMGNSDYMVTRDPKK</sequence>
<gene>
    <name evidence="3" type="ORF">PHAECO_LOCUS1839</name>
</gene>
<reference evidence="3" key="2">
    <citation type="submission" date="2022-10" db="EMBL/GenBank/DDBJ databases">
        <authorList>
            <consortium name="ENA_rothamsted_submissions"/>
            <consortium name="culmorum"/>
            <person name="King R."/>
        </authorList>
    </citation>
    <scope>NUCLEOTIDE SEQUENCE</scope>
</reference>
<feature type="coiled-coil region" evidence="1">
    <location>
        <begin position="1171"/>
        <end position="1205"/>
    </location>
</feature>
<evidence type="ECO:0000256" key="1">
    <source>
        <dbReference type="SAM" id="Coils"/>
    </source>
</evidence>